<reference evidence="2 3" key="1">
    <citation type="submission" date="2015-04" db="EMBL/GenBank/DDBJ databases">
        <authorList>
            <person name="Syromyatnikov M.Y."/>
            <person name="Popov V.N."/>
        </authorList>
    </citation>
    <scope>NUCLEOTIDE SEQUENCE [LARGE SCALE GENOMIC DNA]</scope>
</reference>
<dbReference type="EMBL" id="CVRI01000058">
    <property type="protein sequence ID" value="CRL02897.1"/>
    <property type="molecule type" value="Genomic_DNA"/>
</dbReference>
<keyword evidence="1" id="KW-1133">Transmembrane helix</keyword>
<keyword evidence="1" id="KW-0812">Transmembrane</keyword>
<evidence type="ECO:0000313" key="3">
    <source>
        <dbReference type="Proteomes" id="UP000183832"/>
    </source>
</evidence>
<dbReference type="AlphaFoldDB" id="A0A1J1IWH3"/>
<sequence>MRNLLMTRFDEFAWSWEILAAFESVSFCYIIGIYRLCKSK</sequence>
<feature type="transmembrane region" description="Helical" evidence="1">
    <location>
        <begin position="12"/>
        <end position="34"/>
    </location>
</feature>
<gene>
    <name evidence="2" type="ORF">CLUMA_CG015820</name>
</gene>
<name>A0A1J1IWH3_9DIPT</name>
<proteinExistence type="predicted"/>
<keyword evidence="1" id="KW-0472">Membrane</keyword>
<organism evidence="2 3">
    <name type="scientific">Clunio marinus</name>
    <dbReference type="NCBI Taxonomy" id="568069"/>
    <lineage>
        <taxon>Eukaryota</taxon>
        <taxon>Metazoa</taxon>
        <taxon>Ecdysozoa</taxon>
        <taxon>Arthropoda</taxon>
        <taxon>Hexapoda</taxon>
        <taxon>Insecta</taxon>
        <taxon>Pterygota</taxon>
        <taxon>Neoptera</taxon>
        <taxon>Endopterygota</taxon>
        <taxon>Diptera</taxon>
        <taxon>Nematocera</taxon>
        <taxon>Chironomoidea</taxon>
        <taxon>Chironomidae</taxon>
        <taxon>Clunio</taxon>
    </lineage>
</organism>
<protein>
    <submittedName>
        <fullName evidence="2">CLUMA_CG015820, isoform A</fullName>
    </submittedName>
</protein>
<evidence type="ECO:0000313" key="2">
    <source>
        <dbReference type="EMBL" id="CRL02897.1"/>
    </source>
</evidence>
<keyword evidence="3" id="KW-1185">Reference proteome</keyword>
<evidence type="ECO:0000256" key="1">
    <source>
        <dbReference type="SAM" id="Phobius"/>
    </source>
</evidence>
<accession>A0A1J1IWH3</accession>
<dbReference type="Proteomes" id="UP000183832">
    <property type="component" value="Unassembled WGS sequence"/>
</dbReference>